<dbReference type="AlphaFoldDB" id="D9X8V8"/>
<proteinExistence type="predicted"/>
<dbReference type="eggNOG" id="ENOG5031WJT">
    <property type="taxonomic scope" value="Bacteria"/>
</dbReference>
<gene>
    <name evidence="2" type="ORF">SSQG_06880</name>
</gene>
<dbReference type="EMBL" id="GG657757">
    <property type="protein sequence ID" value="EFL36362.1"/>
    <property type="molecule type" value="Genomic_DNA"/>
</dbReference>
<feature type="region of interest" description="Disordered" evidence="1">
    <location>
        <begin position="1"/>
        <end position="103"/>
    </location>
</feature>
<name>D9X8V8_STRVT</name>
<dbReference type="HOGENOM" id="CLU_2262372_0_0_11"/>
<dbReference type="Proteomes" id="UP000004184">
    <property type="component" value="Unassembled WGS sequence"/>
</dbReference>
<reference evidence="3" key="1">
    <citation type="submission" date="2009-02" db="EMBL/GenBank/DDBJ databases">
        <title>Annotation of Streptomyces viridochromogenes strain DSM 40736.</title>
        <authorList>
            <consortium name="The Broad Institute Genome Sequencing Platform"/>
            <consortium name="Broad Institute Microbial Sequencing Center"/>
            <person name="Fischbach M."/>
            <person name="Godfrey P."/>
            <person name="Ward D."/>
            <person name="Young S."/>
            <person name="Zeng Q."/>
            <person name="Koehrsen M."/>
            <person name="Alvarado L."/>
            <person name="Berlin A.M."/>
            <person name="Bochicchio J."/>
            <person name="Borenstein D."/>
            <person name="Chapman S.B."/>
            <person name="Chen Z."/>
            <person name="Engels R."/>
            <person name="Freedman E."/>
            <person name="Gellesch M."/>
            <person name="Goldberg J."/>
            <person name="Griggs A."/>
            <person name="Gujja S."/>
            <person name="Heilman E.R."/>
            <person name="Heiman D.I."/>
            <person name="Hepburn T.A."/>
            <person name="Howarth C."/>
            <person name="Jen D."/>
            <person name="Larson L."/>
            <person name="Lewis B."/>
            <person name="Mehta T."/>
            <person name="Park D."/>
            <person name="Pearson M."/>
            <person name="Richards J."/>
            <person name="Roberts A."/>
            <person name="Saif S."/>
            <person name="Shea T.D."/>
            <person name="Shenoy N."/>
            <person name="Sisk P."/>
            <person name="Stolte C."/>
            <person name="Sykes S.N."/>
            <person name="Thomson T."/>
            <person name="Walk T."/>
            <person name="White J."/>
            <person name="Yandava C."/>
            <person name="Straight P."/>
            <person name="Clardy J."/>
            <person name="Hung D."/>
            <person name="Kolter R."/>
            <person name="Mekalanos J."/>
            <person name="Walker S."/>
            <person name="Walsh C.T."/>
            <person name="Wieland-Brown L.C."/>
            <person name="Haas B."/>
            <person name="Nusbaum C."/>
            <person name="Birren B."/>
        </authorList>
    </citation>
    <scope>NUCLEOTIDE SEQUENCE [LARGE SCALE GENOMIC DNA]</scope>
    <source>
        <strain evidence="3">DSM 40736 / JCM 4977 / BCRC 1201 / Tue 494</strain>
    </source>
</reference>
<evidence type="ECO:0000313" key="2">
    <source>
        <dbReference type="EMBL" id="EFL36362.1"/>
    </source>
</evidence>
<sequence length="103" mass="11769">MAHTRALQEAQRSEADTMFRKLRNIAAPGMSRRPRASWEDGRERRRRPVMKSGAPDYDAWYSRTPSQAEGERDETGERTATERHPDVPRSEPSQAEGERGDDA</sequence>
<accession>D9X8V8</accession>
<evidence type="ECO:0000256" key="1">
    <source>
        <dbReference type="SAM" id="MobiDB-lite"/>
    </source>
</evidence>
<protein>
    <submittedName>
        <fullName evidence="2">Predicted protein</fullName>
    </submittedName>
</protein>
<organism evidence="2 3">
    <name type="scientific">Streptomyces viridochromogenes (strain DSM 40736 / JCM 4977 / BCRC 1201 / Tue 494)</name>
    <dbReference type="NCBI Taxonomy" id="591159"/>
    <lineage>
        <taxon>Bacteria</taxon>
        <taxon>Bacillati</taxon>
        <taxon>Actinomycetota</taxon>
        <taxon>Actinomycetes</taxon>
        <taxon>Kitasatosporales</taxon>
        <taxon>Streptomycetaceae</taxon>
        <taxon>Streptomyces</taxon>
    </lineage>
</organism>
<feature type="compositionally biased region" description="Basic and acidic residues" evidence="1">
    <location>
        <begin position="69"/>
        <end position="89"/>
    </location>
</feature>
<evidence type="ECO:0000313" key="3">
    <source>
        <dbReference type="Proteomes" id="UP000004184"/>
    </source>
</evidence>
<keyword evidence="3" id="KW-1185">Reference proteome</keyword>